<keyword evidence="1" id="KW-0812">Transmembrane</keyword>
<dbReference type="GO" id="GO:0004175">
    <property type="term" value="F:endopeptidase activity"/>
    <property type="evidence" value="ECO:0007669"/>
    <property type="project" value="UniProtKB-ARBA"/>
</dbReference>
<feature type="domain" description="CAAX prenyl protease 2/Lysostaphin resistance protein A-like" evidence="2">
    <location>
        <begin position="125"/>
        <end position="210"/>
    </location>
</feature>
<feature type="transmembrane region" description="Helical" evidence="1">
    <location>
        <begin position="83"/>
        <end position="106"/>
    </location>
</feature>
<accession>A0A419W6Y0</accession>
<dbReference type="Pfam" id="PF02517">
    <property type="entry name" value="Rce1-like"/>
    <property type="match status" value="1"/>
</dbReference>
<gene>
    <name evidence="3" type="ORF">BC643_1471</name>
</gene>
<dbReference type="PANTHER" id="PTHR36435">
    <property type="entry name" value="SLR1288 PROTEIN"/>
    <property type="match status" value="1"/>
</dbReference>
<keyword evidence="4" id="KW-1185">Reference proteome</keyword>
<dbReference type="InterPro" id="IPR003675">
    <property type="entry name" value="Rce1/LyrA-like_dom"/>
</dbReference>
<dbReference type="OrthoDB" id="158986at2"/>
<evidence type="ECO:0000259" key="2">
    <source>
        <dbReference type="Pfam" id="PF02517"/>
    </source>
</evidence>
<dbReference type="Proteomes" id="UP000283387">
    <property type="component" value="Unassembled WGS sequence"/>
</dbReference>
<dbReference type="InterPro" id="IPR052710">
    <property type="entry name" value="CAAX_protease"/>
</dbReference>
<protein>
    <recommendedName>
        <fullName evidence="2">CAAX prenyl protease 2/Lysostaphin resistance protein A-like domain-containing protein</fullName>
    </recommendedName>
</protein>
<dbReference type="RefSeq" id="WP_120272456.1">
    <property type="nucleotide sequence ID" value="NZ_RAPN01000001.1"/>
</dbReference>
<dbReference type="AlphaFoldDB" id="A0A419W6Y0"/>
<dbReference type="PANTHER" id="PTHR36435:SF1">
    <property type="entry name" value="CAAX AMINO TERMINAL PROTEASE FAMILY PROTEIN"/>
    <property type="match status" value="1"/>
</dbReference>
<feature type="transmembrane region" description="Helical" evidence="1">
    <location>
        <begin position="160"/>
        <end position="193"/>
    </location>
</feature>
<comment type="caution">
    <text evidence="3">The sequence shown here is derived from an EMBL/GenBank/DDBJ whole genome shotgun (WGS) entry which is preliminary data.</text>
</comment>
<feature type="transmembrane region" description="Helical" evidence="1">
    <location>
        <begin position="238"/>
        <end position="256"/>
    </location>
</feature>
<proteinExistence type="predicted"/>
<feature type="transmembrane region" description="Helical" evidence="1">
    <location>
        <begin position="21"/>
        <end position="40"/>
    </location>
</feature>
<reference evidence="3 4" key="1">
    <citation type="submission" date="2018-09" db="EMBL/GenBank/DDBJ databases">
        <title>Genomic Encyclopedia of Archaeal and Bacterial Type Strains, Phase II (KMG-II): from individual species to whole genera.</title>
        <authorList>
            <person name="Goeker M."/>
        </authorList>
    </citation>
    <scope>NUCLEOTIDE SEQUENCE [LARGE SCALE GENOMIC DNA]</scope>
    <source>
        <strain evidence="3 4">DSM 27148</strain>
    </source>
</reference>
<feature type="transmembrane region" description="Helical" evidence="1">
    <location>
        <begin position="126"/>
        <end position="148"/>
    </location>
</feature>
<evidence type="ECO:0000313" key="3">
    <source>
        <dbReference type="EMBL" id="RKD91122.1"/>
    </source>
</evidence>
<name>A0A419W6Y0_9BACT</name>
<sequence>MEDLSLKAYPDVKQSFGVLGMYFLFTLLATLIIIPLNGLIDKELQFFLIYLLINGATLAWAFFYRARKSGSRSFSFETKDYRLIVPVVIATIALLIGVVSPILSVIPMSDFLKKVLQEMGEMKGMFGFLTVVIAAPIFEELIFRGIILDGLLKKYGATKAILLSSLLFGIAHLNIPQFVVAFTVGVLMGWVYVNTKDLWFTILIHFTCNLTSFISDYSGEDPTSGGSITDYYGGVDRFLFVTLLALTVLGVSLYHLRHLFRDKQ</sequence>
<feature type="transmembrane region" description="Helical" evidence="1">
    <location>
        <begin position="46"/>
        <end position="63"/>
    </location>
</feature>
<keyword evidence="1" id="KW-0472">Membrane</keyword>
<dbReference type="GO" id="GO:0080120">
    <property type="term" value="P:CAAX-box protein maturation"/>
    <property type="evidence" value="ECO:0007669"/>
    <property type="project" value="UniProtKB-ARBA"/>
</dbReference>
<organism evidence="3 4">
    <name type="scientific">Mangrovibacterium diazotrophicum</name>
    <dbReference type="NCBI Taxonomy" id="1261403"/>
    <lineage>
        <taxon>Bacteria</taxon>
        <taxon>Pseudomonadati</taxon>
        <taxon>Bacteroidota</taxon>
        <taxon>Bacteroidia</taxon>
        <taxon>Marinilabiliales</taxon>
        <taxon>Prolixibacteraceae</taxon>
        <taxon>Mangrovibacterium</taxon>
    </lineage>
</organism>
<evidence type="ECO:0000256" key="1">
    <source>
        <dbReference type="SAM" id="Phobius"/>
    </source>
</evidence>
<dbReference type="EMBL" id="RAPN01000001">
    <property type="protein sequence ID" value="RKD91122.1"/>
    <property type="molecule type" value="Genomic_DNA"/>
</dbReference>
<keyword evidence="1" id="KW-1133">Transmembrane helix</keyword>
<evidence type="ECO:0000313" key="4">
    <source>
        <dbReference type="Proteomes" id="UP000283387"/>
    </source>
</evidence>